<keyword evidence="2" id="KW-1185">Reference proteome</keyword>
<evidence type="ECO:0000313" key="1">
    <source>
        <dbReference type="EMBL" id="MDT8903218.1"/>
    </source>
</evidence>
<name>A0ABU3P2D5_9FIRM</name>
<accession>A0ABU3P2D5</accession>
<gene>
    <name evidence="1" type="ORF">Q4T40_18440</name>
</gene>
<proteinExistence type="predicted"/>
<evidence type="ECO:0000313" key="2">
    <source>
        <dbReference type="Proteomes" id="UP001254848"/>
    </source>
</evidence>
<comment type="caution">
    <text evidence="1">The sequence shown here is derived from an EMBL/GenBank/DDBJ whole genome shotgun (WGS) entry which is preliminary data.</text>
</comment>
<organism evidence="1 2">
    <name type="scientific">Anaeroselena agilis</name>
    <dbReference type="NCBI Taxonomy" id="3063788"/>
    <lineage>
        <taxon>Bacteria</taxon>
        <taxon>Bacillati</taxon>
        <taxon>Bacillota</taxon>
        <taxon>Negativicutes</taxon>
        <taxon>Acetonemataceae</taxon>
        <taxon>Anaeroselena</taxon>
    </lineage>
</organism>
<dbReference type="RefSeq" id="WP_413781677.1">
    <property type="nucleotide sequence ID" value="NZ_JAUOZS010000001.1"/>
</dbReference>
<protein>
    <submittedName>
        <fullName evidence="1">Uncharacterized protein</fullName>
    </submittedName>
</protein>
<dbReference type="EMBL" id="JAUOZS010000001">
    <property type="protein sequence ID" value="MDT8903218.1"/>
    <property type="molecule type" value="Genomic_DNA"/>
</dbReference>
<sequence>MTVYDVLNRIDKDLGACEDAIRRSRRKKSLYVLVKATERKRALAEIKQYILANH</sequence>
<dbReference type="Proteomes" id="UP001254848">
    <property type="component" value="Unassembled WGS sequence"/>
</dbReference>
<reference evidence="1 2" key="1">
    <citation type="submission" date="2023-07" db="EMBL/GenBank/DDBJ databases">
        <title>The novel representative of Negativicutes class, Anaeroselena agilis gen. nov. sp. nov.</title>
        <authorList>
            <person name="Prokofeva M.I."/>
            <person name="Elcheninov A.G."/>
            <person name="Klyukina A."/>
            <person name="Kublanov I.V."/>
            <person name="Frolov E.N."/>
            <person name="Podosokorskaya O.A."/>
        </authorList>
    </citation>
    <scope>NUCLEOTIDE SEQUENCE [LARGE SCALE GENOMIC DNA]</scope>
    <source>
        <strain evidence="1 2">4137-cl</strain>
    </source>
</reference>